<evidence type="ECO:0000313" key="6">
    <source>
        <dbReference type="EMBL" id="PIM53187.1"/>
    </source>
</evidence>
<evidence type="ECO:0000259" key="5">
    <source>
        <dbReference type="Pfam" id="PF07317"/>
    </source>
</evidence>
<dbReference type="Gene3D" id="2.30.110.10">
    <property type="entry name" value="Electron Transport, Fmn-binding Protein, Chain A"/>
    <property type="match status" value="1"/>
</dbReference>
<dbReference type="InterPro" id="IPR009926">
    <property type="entry name" value="T3SS_YcgR_PilZN"/>
</dbReference>
<comment type="caution">
    <text evidence="6">The sequence shown here is derived from an EMBL/GenBank/DDBJ whole genome shotgun (WGS) entry which is preliminary data.</text>
</comment>
<evidence type="ECO:0008006" key="8">
    <source>
        <dbReference type="Google" id="ProtNLM"/>
    </source>
</evidence>
<reference evidence="6 7" key="1">
    <citation type="submission" date="2017-11" db="EMBL/GenBank/DDBJ databases">
        <title>Draft genome sequence of Mitsuaria sp. HWN-4.</title>
        <authorList>
            <person name="Gundlapally S.R."/>
        </authorList>
    </citation>
    <scope>NUCLEOTIDE SEQUENCE [LARGE SCALE GENOMIC DNA]</scope>
    <source>
        <strain evidence="6 7">HWN-4</strain>
    </source>
</reference>
<accession>A0A2G9C9W9</accession>
<keyword evidence="7" id="KW-1185">Reference proteome</keyword>
<dbReference type="Gene3D" id="2.40.10.220">
    <property type="entry name" value="predicted glycosyltransferase like domains"/>
    <property type="match status" value="1"/>
</dbReference>
<dbReference type="InterPro" id="IPR012349">
    <property type="entry name" value="Split_barrel_FMN-bd"/>
</dbReference>
<evidence type="ECO:0000259" key="4">
    <source>
        <dbReference type="Pfam" id="PF07238"/>
    </source>
</evidence>
<evidence type="ECO:0000256" key="1">
    <source>
        <dbReference type="ARBA" id="ARBA00022636"/>
    </source>
</evidence>
<name>A0A2G9C9W9_9BURK</name>
<feature type="domain" description="Type III secretion system flagellar brake protein YcgR PilZN" evidence="5">
    <location>
        <begin position="42"/>
        <end position="147"/>
    </location>
</feature>
<protein>
    <recommendedName>
        <fullName evidence="8">Flagellar brake protein</fullName>
    </recommendedName>
</protein>
<dbReference type="GO" id="GO:0035438">
    <property type="term" value="F:cyclic-di-GMP binding"/>
    <property type="evidence" value="ECO:0007669"/>
    <property type="project" value="InterPro"/>
</dbReference>
<dbReference type="InterPro" id="IPR009875">
    <property type="entry name" value="PilZ_domain"/>
</dbReference>
<gene>
    <name evidence="6" type="ORF">CS062_10660</name>
</gene>
<sequence length="269" mass="29215">MGSARRLPWGCGRIFSNDCSRKLALSDLKVPAPPADAADADYRLDAPGEIMNWLRELLQSQARLQLSTPAGEAIHTVLRALDTPRGMLTMEAPQSGDTLAPVLASDELVATAYLDRIKLQFDLSGLVAIRGDGAEVLRAPVPLRLYRFQRRQAYRVASAGQLYPALKLANADLPRIRVVNVSAGGVALHWPANVVPVPRAGEEIAGTLELEREVSFATLLRVQHLTEGEQGGPHQAGCAFVSLAPTAARALQVFIDQAQKRERLMRRSS</sequence>
<proteinExistence type="predicted"/>
<feature type="domain" description="PilZ" evidence="4">
    <location>
        <begin position="149"/>
        <end position="256"/>
    </location>
</feature>
<dbReference type="Proteomes" id="UP000231501">
    <property type="component" value="Unassembled WGS sequence"/>
</dbReference>
<keyword evidence="2" id="KW-0547">Nucleotide-binding</keyword>
<keyword evidence="3" id="KW-0975">Bacterial flagellum</keyword>
<evidence type="ECO:0000256" key="2">
    <source>
        <dbReference type="ARBA" id="ARBA00022741"/>
    </source>
</evidence>
<organism evidence="6 7">
    <name type="scientific">Roseateles chitinivorans</name>
    <dbReference type="NCBI Taxonomy" id="2917965"/>
    <lineage>
        <taxon>Bacteria</taxon>
        <taxon>Pseudomonadati</taxon>
        <taxon>Pseudomonadota</taxon>
        <taxon>Betaproteobacteria</taxon>
        <taxon>Burkholderiales</taxon>
        <taxon>Sphaerotilaceae</taxon>
        <taxon>Roseateles</taxon>
    </lineage>
</organism>
<dbReference type="Pfam" id="PF07238">
    <property type="entry name" value="PilZ"/>
    <property type="match status" value="1"/>
</dbReference>
<dbReference type="EMBL" id="PEOG01000024">
    <property type="protein sequence ID" value="PIM53187.1"/>
    <property type="molecule type" value="Genomic_DNA"/>
</dbReference>
<evidence type="ECO:0000313" key="7">
    <source>
        <dbReference type="Proteomes" id="UP000231501"/>
    </source>
</evidence>
<evidence type="ECO:0000256" key="3">
    <source>
        <dbReference type="ARBA" id="ARBA00023143"/>
    </source>
</evidence>
<dbReference type="Pfam" id="PF07317">
    <property type="entry name" value="PilZN"/>
    <property type="match status" value="1"/>
</dbReference>
<dbReference type="AlphaFoldDB" id="A0A2G9C9W9"/>
<keyword evidence="1" id="KW-0973">c-di-GMP</keyword>